<name>A0ABD0ZDY5_9HEMI</name>
<keyword evidence="4" id="KW-1185">Reference proteome</keyword>
<evidence type="ECO:0000256" key="1">
    <source>
        <dbReference type="SAM" id="MobiDB-lite"/>
    </source>
</evidence>
<proteinExistence type="predicted"/>
<feature type="region of interest" description="Disordered" evidence="1">
    <location>
        <begin position="24"/>
        <end position="53"/>
    </location>
</feature>
<dbReference type="AlphaFoldDB" id="A0ABD0ZDY5"/>
<evidence type="ECO:0000256" key="2">
    <source>
        <dbReference type="SAM" id="SignalP"/>
    </source>
</evidence>
<evidence type="ECO:0000313" key="3">
    <source>
        <dbReference type="EMBL" id="KAL1138284.1"/>
    </source>
</evidence>
<feature type="signal peptide" evidence="2">
    <location>
        <begin position="1"/>
        <end position="22"/>
    </location>
</feature>
<gene>
    <name evidence="3" type="ORF">AAG570_009972</name>
</gene>
<dbReference type="EMBL" id="JBFDAA010000004">
    <property type="protein sequence ID" value="KAL1138284.1"/>
    <property type="molecule type" value="Genomic_DNA"/>
</dbReference>
<organism evidence="3 4">
    <name type="scientific">Ranatra chinensis</name>
    <dbReference type="NCBI Taxonomy" id="642074"/>
    <lineage>
        <taxon>Eukaryota</taxon>
        <taxon>Metazoa</taxon>
        <taxon>Ecdysozoa</taxon>
        <taxon>Arthropoda</taxon>
        <taxon>Hexapoda</taxon>
        <taxon>Insecta</taxon>
        <taxon>Pterygota</taxon>
        <taxon>Neoptera</taxon>
        <taxon>Paraneoptera</taxon>
        <taxon>Hemiptera</taxon>
        <taxon>Heteroptera</taxon>
        <taxon>Panheteroptera</taxon>
        <taxon>Nepomorpha</taxon>
        <taxon>Nepidae</taxon>
        <taxon>Ranatrinae</taxon>
        <taxon>Ranatra</taxon>
    </lineage>
</organism>
<accession>A0ABD0ZDY5</accession>
<keyword evidence="2" id="KW-0732">Signal</keyword>
<evidence type="ECO:0000313" key="4">
    <source>
        <dbReference type="Proteomes" id="UP001558652"/>
    </source>
</evidence>
<protein>
    <submittedName>
        <fullName evidence="3">Uncharacterized protein</fullName>
    </submittedName>
</protein>
<comment type="caution">
    <text evidence="3">The sequence shown here is derived from an EMBL/GenBank/DDBJ whole genome shotgun (WGS) entry which is preliminary data.</text>
</comment>
<dbReference type="Proteomes" id="UP001558652">
    <property type="component" value="Unassembled WGS sequence"/>
</dbReference>
<feature type="chain" id="PRO_5044885212" evidence="2">
    <location>
        <begin position="23"/>
        <end position="342"/>
    </location>
</feature>
<reference evidence="3 4" key="1">
    <citation type="submission" date="2024-07" db="EMBL/GenBank/DDBJ databases">
        <title>Chromosome-level genome assembly of the water stick insect Ranatra chinensis (Heteroptera: Nepidae).</title>
        <authorList>
            <person name="Liu X."/>
        </authorList>
    </citation>
    <scope>NUCLEOTIDE SEQUENCE [LARGE SCALE GENOMIC DNA]</scope>
    <source>
        <strain evidence="3">Cailab_2021Rc</strain>
        <tissue evidence="3">Muscle</tissue>
    </source>
</reference>
<sequence>MVPVRVFQLVVVVVSMCGTCASEDKNKANSQQPPPPLPPLHHQQGPDLKTQSTNRCRIRPHSDQCTRCSVSVDTPVAKGPRFEGCSGERKSEKPARQTPSDFYVLETSESEIHSVRIVIRQTTVNFIVTRVKVAIGRYRVGKTNSEQETKVYTTTYDPYNRGGPGSYWVRNEPPSWNGASYRSDRYSPAGYPSAYRPPTGYYDPPPMPWPRYDTAFPRDYTRYDNLYDNRYNAYDSRYNNYDTRYNSYDNRYNGYDNRYNSYDSRYNSYDNRYNYDGRYNSYDGRYNSYDNRYNYDGRYNSYDGRYNSYDNRYDSRYYDWRNNRYDYDRYNSRNYYDRKYWK</sequence>